<keyword evidence="3" id="KW-0053">Apoptosis</keyword>
<evidence type="ECO:0000256" key="5">
    <source>
        <dbReference type="ARBA" id="ARBA00023125"/>
    </source>
</evidence>
<feature type="domain" description="Cysteine/serine-rich nuclear protein N-terminal" evidence="10">
    <location>
        <begin position="724"/>
        <end position="945"/>
    </location>
</feature>
<sequence length="1246" mass="135036">MDATAGDHVEGNAPPEIFSTVTLPVSANELALQALASPLVALPASPTSSVPHAAEPKGGGEVSVTTECKGVLDTIVSETNGAEKIIDPSLEKGQHLSITKDSSRNNNRPSLSGATLVRQEETELCYSTTEQDLVLEGKQNTADLIIVAEPSTSTSINCSSSKLRDNATDNLNNLDTERSFKNSDEVCSRATSDSISKDKFLNGELCKEADVLTETFEELVQNGHACEESNAVSSTLDKSNLLGLHANSQNLEEQEALIESHDRSDGSDSGLGSESAEALSSNSADELCIETTCDTETFCVGNHFKNNNVPTDGVEIQIGDTFTVSDKRFVSNSTDSEVPDLLNKSKLLSDCERKSTVSEFANGDDAVSICISSVNPHPLNDNVHVAITENQSFADASLNKCNQLPLESQDQSIHVQNYSPTENANVKLVNKSDTFQPLLSLYPILKNCAADLKETEYSSVTGNCDMLQCGTSFQSDDTMVSTSVDSSQKSLEPLKDCSKIHTEVIKNNSELSSSSKNLSEFTGVTEDVVTVFAQGQNSFASNGLALESSGKNVNRETEERINCISTSINVALPTDCLAGTETLSEDNIPTFDDLRTPPGETDCKVSLVEEVDEDIPLQTPTVTLAPILSDFSLKTVDTDIGRQATMPAMVCEGGDGVDGLDFPHTHEKTESVSLPISESSTNESLAGPSRNMLMSEESTNTFRRRRSTLKRPATSVCEGGSKPKRKKSIVFDSVSVYYFPRTQGFTCVPSQGGSTLGMAQEHSHMHRFTMMEHAIEQRRAHRNMLMQLRRSTELGDGSSCPTPSSSGGGAADESSDDSDSDEEQSEISEEEMDMDGYYFLQPVPTRQRRALLRAAGVRKIDSVEKDECRDIRSSREFCGCGCKNFCDPETCSCSQAGIKCQVDRLNFPCGCTREGCGNTSGRIEFNPMRVRTHFIHTLMRLELEKKQQKEEDELRRQQQWTNQATNSVSEILPDASSSSSTELESCGDVGSFGTISNSEPSVQSDNQYFLGGQQGYNQQSLQQQGQRRVPMFVLNQGNFSYSQSGNNYNAAQGASYSAAGSFNYSNSQASQDVNFQQQQQFSFQTYPSTSLPSMSNITENYRNNMYREQCPGRTGDQTFVNGSSCQEQLGLYVSERLPLQNADDDSASSAESTNLGQYTALNSVCTLSNQLEPYSTILGGRCQYAPPATVCEDRSAESIDASADVEGSQSSDGTTREAAALATPSDDCDENFGEIIKKSIVETVSA</sequence>
<dbReference type="RefSeq" id="XP_026277388.1">
    <property type="nucleotide sequence ID" value="XM_026421603.2"/>
</dbReference>
<evidence type="ECO:0000256" key="6">
    <source>
        <dbReference type="ARBA" id="ARBA00023159"/>
    </source>
</evidence>
<dbReference type="PRINTS" id="PR02031">
    <property type="entry name" value="CYSSERRICHNP"/>
</dbReference>
<feature type="compositionally biased region" description="Polar residues" evidence="9">
    <location>
        <begin position="960"/>
        <end position="969"/>
    </location>
</feature>
<evidence type="ECO:0000313" key="15">
    <source>
        <dbReference type="RefSeq" id="XP_052129626.1"/>
    </source>
</evidence>
<evidence type="ECO:0000259" key="10">
    <source>
        <dbReference type="Pfam" id="PF16019"/>
    </source>
</evidence>
<dbReference type="Pfam" id="PF16019">
    <property type="entry name" value="CSRNP_N"/>
    <property type="match status" value="1"/>
</dbReference>
<reference evidence="12 13" key="1">
    <citation type="submission" date="2025-04" db="UniProtKB">
        <authorList>
            <consortium name="RefSeq"/>
        </authorList>
    </citation>
    <scope>IDENTIFICATION</scope>
    <source>
        <tissue evidence="12 13">Whole organism</tissue>
    </source>
</reference>
<feature type="region of interest" description="Disordered" evidence="9">
    <location>
        <begin position="93"/>
        <end position="113"/>
    </location>
</feature>
<proteinExistence type="inferred from homology"/>
<dbReference type="OrthoDB" id="5946974at2759"/>
<dbReference type="GO" id="GO:0006915">
    <property type="term" value="P:apoptotic process"/>
    <property type="evidence" value="ECO:0007669"/>
    <property type="project" value="UniProtKB-KW"/>
</dbReference>
<evidence type="ECO:0000256" key="9">
    <source>
        <dbReference type="SAM" id="MobiDB-lite"/>
    </source>
</evidence>
<feature type="compositionally biased region" description="Low complexity" evidence="9">
    <location>
        <begin position="795"/>
        <end position="805"/>
    </location>
</feature>
<dbReference type="KEGG" id="foc:113205836"/>
<evidence type="ECO:0000313" key="13">
    <source>
        <dbReference type="RefSeq" id="XP_026277388.1"/>
    </source>
</evidence>
<feature type="region of interest" description="Disordered" evidence="9">
    <location>
        <begin position="1195"/>
        <end position="1226"/>
    </location>
</feature>
<evidence type="ECO:0000313" key="14">
    <source>
        <dbReference type="RefSeq" id="XP_026277390.1"/>
    </source>
</evidence>
<dbReference type="RefSeq" id="XP_026277387.1">
    <property type="nucleotide sequence ID" value="XM_026421602.2"/>
</dbReference>
<evidence type="ECO:0000256" key="1">
    <source>
        <dbReference type="ARBA" id="ARBA00004123"/>
    </source>
</evidence>
<feature type="region of interest" description="Disordered" evidence="9">
    <location>
        <begin position="791"/>
        <end position="836"/>
    </location>
</feature>
<evidence type="ECO:0000256" key="8">
    <source>
        <dbReference type="ARBA" id="ARBA00023242"/>
    </source>
</evidence>
<evidence type="ECO:0000256" key="7">
    <source>
        <dbReference type="ARBA" id="ARBA00023163"/>
    </source>
</evidence>
<comment type="subcellular location">
    <subcellularLocation>
        <location evidence="1">Nucleus</location>
    </subcellularLocation>
</comment>
<feature type="region of interest" description="Disordered" evidence="9">
    <location>
        <begin position="256"/>
        <end position="278"/>
    </location>
</feature>
<dbReference type="InterPro" id="IPR031972">
    <property type="entry name" value="CSRNP_N"/>
</dbReference>
<comment type="similarity">
    <text evidence="2">Belongs to the AXUD1 family.</text>
</comment>
<dbReference type="PANTHER" id="PTHR13580">
    <property type="entry name" value="TGF-BETA INDUCED APOPTOSIS PROTEIN"/>
    <property type="match status" value="1"/>
</dbReference>
<keyword evidence="6" id="KW-0010">Activator</keyword>
<dbReference type="RefSeq" id="XP_026277390.1">
    <property type="nucleotide sequence ID" value="XM_026421605.2"/>
</dbReference>
<feature type="compositionally biased region" description="Polar residues" evidence="9">
    <location>
        <begin position="96"/>
        <end position="113"/>
    </location>
</feature>
<dbReference type="InterPro" id="IPR023260">
    <property type="entry name" value="Cys/Ser-rich_nuc_prot"/>
</dbReference>
<evidence type="ECO:0000256" key="2">
    <source>
        <dbReference type="ARBA" id="ARBA00008548"/>
    </source>
</evidence>
<dbReference type="Proteomes" id="UP000504606">
    <property type="component" value="Unplaced"/>
</dbReference>
<dbReference type="GO" id="GO:0000981">
    <property type="term" value="F:DNA-binding transcription factor activity, RNA polymerase II-specific"/>
    <property type="evidence" value="ECO:0007669"/>
    <property type="project" value="TreeGrafter"/>
</dbReference>
<protein>
    <submittedName>
        <fullName evidence="12 13">Uncharacterized protein LOC113205836</fullName>
    </submittedName>
</protein>
<evidence type="ECO:0000313" key="16">
    <source>
        <dbReference type="RefSeq" id="XP_052129627.1"/>
    </source>
</evidence>
<evidence type="ECO:0000256" key="3">
    <source>
        <dbReference type="ARBA" id="ARBA00022703"/>
    </source>
</evidence>
<organism evidence="11 12">
    <name type="scientific">Frankliniella occidentalis</name>
    <name type="common">Western flower thrips</name>
    <name type="synonym">Euthrips occidentalis</name>
    <dbReference type="NCBI Taxonomy" id="133901"/>
    <lineage>
        <taxon>Eukaryota</taxon>
        <taxon>Metazoa</taxon>
        <taxon>Ecdysozoa</taxon>
        <taxon>Arthropoda</taxon>
        <taxon>Hexapoda</taxon>
        <taxon>Insecta</taxon>
        <taxon>Pterygota</taxon>
        <taxon>Neoptera</taxon>
        <taxon>Paraneoptera</taxon>
        <taxon>Thysanoptera</taxon>
        <taxon>Terebrantia</taxon>
        <taxon>Thripoidea</taxon>
        <taxon>Thripidae</taxon>
        <taxon>Frankliniella</taxon>
    </lineage>
</organism>
<feature type="region of interest" description="Disordered" evidence="9">
    <location>
        <begin position="697"/>
        <end position="723"/>
    </location>
</feature>
<dbReference type="AlphaFoldDB" id="A0A6J1S8L0"/>
<dbReference type="CTD" id="33419"/>
<feature type="compositionally biased region" description="Low complexity" evidence="9">
    <location>
        <begin position="267"/>
        <end position="278"/>
    </location>
</feature>
<dbReference type="GO" id="GO:0043565">
    <property type="term" value="F:sequence-specific DNA binding"/>
    <property type="evidence" value="ECO:0007669"/>
    <property type="project" value="TreeGrafter"/>
</dbReference>
<dbReference type="RefSeq" id="XP_052129626.1">
    <property type="nucleotide sequence ID" value="XM_052273666.1"/>
</dbReference>
<feature type="region of interest" description="Disordered" evidence="9">
    <location>
        <begin position="949"/>
        <end position="985"/>
    </location>
</feature>
<evidence type="ECO:0000256" key="4">
    <source>
        <dbReference type="ARBA" id="ARBA00023015"/>
    </source>
</evidence>
<evidence type="ECO:0000313" key="11">
    <source>
        <dbReference type="Proteomes" id="UP000504606"/>
    </source>
</evidence>
<accession>A0A6J1S8L0</accession>
<keyword evidence="5" id="KW-0238">DNA-binding</keyword>
<gene>
    <name evidence="12 13 14 15 16" type="primary">LOC113205836</name>
</gene>
<dbReference type="GeneID" id="113205836"/>
<dbReference type="RefSeq" id="XP_052129627.1">
    <property type="nucleotide sequence ID" value="XM_052273667.1"/>
</dbReference>
<keyword evidence="11" id="KW-1185">Reference proteome</keyword>
<evidence type="ECO:0000313" key="12">
    <source>
        <dbReference type="RefSeq" id="XP_026277387.1"/>
    </source>
</evidence>
<dbReference type="GO" id="GO:0005634">
    <property type="term" value="C:nucleus"/>
    <property type="evidence" value="ECO:0007669"/>
    <property type="project" value="UniProtKB-SubCell"/>
</dbReference>
<name>A0A6J1S8L0_FRAOC</name>
<keyword evidence="7" id="KW-0804">Transcription</keyword>
<feature type="compositionally biased region" description="Acidic residues" evidence="9">
    <location>
        <begin position="813"/>
        <end position="834"/>
    </location>
</feature>
<keyword evidence="4" id="KW-0805">Transcription regulation</keyword>
<keyword evidence="8" id="KW-0539">Nucleus</keyword>
<dbReference type="PANTHER" id="PTHR13580:SF9">
    <property type="entry name" value="AXIN1 UP-REGULATED 1, ISOFORM A"/>
    <property type="match status" value="1"/>
</dbReference>